<evidence type="ECO:0000256" key="1">
    <source>
        <dbReference type="ARBA" id="ARBA00004196"/>
    </source>
</evidence>
<dbReference type="RefSeq" id="WP_212218889.1">
    <property type="nucleotide sequence ID" value="NZ_JAGUCO010000026.1"/>
</dbReference>
<evidence type="ECO:0000313" key="7">
    <source>
        <dbReference type="Proteomes" id="UP000708576"/>
    </source>
</evidence>
<proteinExistence type="predicted"/>
<dbReference type="EMBL" id="JAGUCO010000026">
    <property type="protein sequence ID" value="MBS2100643.1"/>
    <property type="molecule type" value="Genomic_DNA"/>
</dbReference>
<feature type="coiled-coil region" evidence="3">
    <location>
        <begin position="187"/>
        <end position="214"/>
    </location>
</feature>
<keyword evidence="7" id="KW-1185">Reference proteome</keyword>
<gene>
    <name evidence="6" type="ORF">KEM10_20320</name>
</gene>
<dbReference type="PANTHER" id="PTHR32347:SF23">
    <property type="entry name" value="BLL5650 PROTEIN"/>
    <property type="match status" value="1"/>
</dbReference>
<comment type="subcellular location">
    <subcellularLocation>
        <location evidence="1">Cell envelope</location>
    </subcellularLocation>
</comment>
<evidence type="ECO:0000256" key="2">
    <source>
        <dbReference type="ARBA" id="ARBA00023054"/>
    </source>
</evidence>
<comment type="caution">
    <text evidence="6">The sequence shown here is derived from an EMBL/GenBank/DDBJ whole genome shotgun (WGS) entry which is preliminary data.</text>
</comment>
<dbReference type="InterPro" id="IPR058636">
    <property type="entry name" value="Beta-barrel_YknX"/>
</dbReference>
<dbReference type="Gene3D" id="2.40.30.170">
    <property type="match status" value="1"/>
</dbReference>
<dbReference type="Pfam" id="PF25990">
    <property type="entry name" value="Beta-barrel_YknX"/>
    <property type="match status" value="1"/>
</dbReference>
<keyword evidence="4" id="KW-1133">Transmembrane helix</keyword>
<dbReference type="PANTHER" id="PTHR32347">
    <property type="entry name" value="EFFLUX SYSTEM COMPONENT YKNX-RELATED"/>
    <property type="match status" value="1"/>
</dbReference>
<dbReference type="Proteomes" id="UP000708576">
    <property type="component" value="Unassembled WGS sequence"/>
</dbReference>
<keyword evidence="4" id="KW-0472">Membrane</keyword>
<sequence length="417" mass="47475">MNKKKIGIGLGVLLVIIILIWQPWKKSDDTQQIAKVQKGSFETSVTAMGELKAQKALDITVPEVSFNRELRIWDLKIMSIVEEGKIVEKGDQVATLDPTEVEERLTEVNDRLNEIYTRLEDAKIDSSLTLMGARENIRKKEDYLLDAEIKVQQSTYESKAVQRQSQIDYDKAVRALAKAKRDLITQTQNHKRRIARNQERVDRYERRKKLYEQLKSELVIHSPANGMIIYGYGYDGQKVKVGSRVGRWMPLIATLPDLKTIISELYVKEIDIAKIELGQAVKLKIDAFPKETFEGEIISIANVGQEMPGEFQNGFKVIVELKEYKEVLLPGMTSTNTIITKSLEDILFVAKEAVYGNDSLRYVVQKDGLSTQFKEVEIGSENEMFYTITNGLKEGDKVLINYTVGDEDIEISKLSEN</sequence>
<evidence type="ECO:0000313" key="6">
    <source>
        <dbReference type="EMBL" id="MBS2100643.1"/>
    </source>
</evidence>
<reference evidence="6 7" key="1">
    <citation type="journal article" date="2015" name="Int. J. Syst. Evol. Microbiol.">
        <title>Carboxylicivirga linearis sp. nov., isolated from a sea cucumber culture pond.</title>
        <authorList>
            <person name="Wang F.Q."/>
            <person name="Zhou Y.X."/>
            <person name="Lin X.Z."/>
            <person name="Chen G.J."/>
            <person name="Du Z.J."/>
        </authorList>
    </citation>
    <scope>NUCLEOTIDE SEQUENCE [LARGE SCALE GENOMIC DNA]</scope>
    <source>
        <strain evidence="6 7">FB218</strain>
    </source>
</reference>
<keyword evidence="4" id="KW-0812">Transmembrane</keyword>
<name>A0ABS5K0K1_9BACT</name>
<protein>
    <submittedName>
        <fullName evidence="6">HlyD family efflux transporter periplasmic adaptor subunit</fullName>
    </submittedName>
</protein>
<feature type="domain" description="YknX-like beta-barrel" evidence="5">
    <location>
        <begin position="267"/>
        <end position="334"/>
    </location>
</feature>
<feature type="transmembrane region" description="Helical" evidence="4">
    <location>
        <begin position="7"/>
        <end position="24"/>
    </location>
</feature>
<accession>A0ABS5K0K1</accession>
<keyword evidence="2 3" id="KW-0175">Coiled coil</keyword>
<evidence type="ECO:0000256" key="3">
    <source>
        <dbReference type="SAM" id="Coils"/>
    </source>
</evidence>
<dbReference type="Gene3D" id="2.40.420.20">
    <property type="match status" value="1"/>
</dbReference>
<dbReference type="InterPro" id="IPR050465">
    <property type="entry name" value="UPF0194_transport"/>
</dbReference>
<evidence type="ECO:0000256" key="4">
    <source>
        <dbReference type="SAM" id="Phobius"/>
    </source>
</evidence>
<evidence type="ECO:0000259" key="5">
    <source>
        <dbReference type="Pfam" id="PF25990"/>
    </source>
</evidence>
<organism evidence="6 7">
    <name type="scientific">Carboxylicivirga linearis</name>
    <dbReference type="NCBI Taxonomy" id="1628157"/>
    <lineage>
        <taxon>Bacteria</taxon>
        <taxon>Pseudomonadati</taxon>
        <taxon>Bacteroidota</taxon>
        <taxon>Bacteroidia</taxon>
        <taxon>Marinilabiliales</taxon>
        <taxon>Marinilabiliaceae</taxon>
        <taxon>Carboxylicivirga</taxon>
    </lineage>
</organism>